<evidence type="ECO:0000313" key="2">
    <source>
        <dbReference type="EnsemblProtists" id="Phyra77180"/>
    </source>
</evidence>
<feature type="transmembrane region" description="Helical" evidence="1">
    <location>
        <begin position="34"/>
        <end position="54"/>
    </location>
</feature>
<evidence type="ECO:0008006" key="4">
    <source>
        <dbReference type="Google" id="ProtNLM"/>
    </source>
</evidence>
<organism evidence="2 3">
    <name type="scientific">Phytophthora ramorum</name>
    <name type="common">Sudden oak death agent</name>
    <dbReference type="NCBI Taxonomy" id="164328"/>
    <lineage>
        <taxon>Eukaryota</taxon>
        <taxon>Sar</taxon>
        <taxon>Stramenopiles</taxon>
        <taxon>Oomycota</taxon>
        <taxon>Peronosporomycetes</taxon>
        <taxon>Peronosporales</taxon>
        <taxon>Peronosporaceae</taxon>
        <taxon>Phytophthora</taxon>
    </lineage>
</organism>
<keyword evidence="1" id="KW-0472">Membrane</keyword>
<dbReference type="OMA" id="STISWHD"/>
<evidence type="ECO:0000256" key="1">
    <source>
        <dbReference type="SAM" id="Phobius"/>
    </source>
</evidence>
<evidence type="ECO:0000313" key="3">
    <source>
        <dbReference type="Proteomes" id="UP000005238"/>
    </source>
</evidence>
<dbReference type="eggNOG" id="ENOG502SJWD">
    <property type="taxonomic scope" value="Eukaryota"/>
</dbReference>
<accession>H3GLD9</accession>
<keyword evidence="3" id="KW-1185">Reference proteome</keyword>
<dbReference type="InParanoid" id="H3GLD9"/>
<dbReference type="HOGENOM" id="CLU_014069_0_0_1"/>
<protein>
    <recommendedName>
        <fullName evidence="4">Transmembrane protein</fullName>
    </recommendedName>
</protein>
<name>H3GLD9_PHYRM</name>
<feature type="transmembrane region" description="Helical" evidence="1">
    <location>
        <begin position="338"/>
        <end position="364"/>
    </location>
</feature>
<sequence length="691" mass="77818">MNPDGKVKVVKPGPTVGETAKVHSSTPLQRKLRLVHRLFVFGAAVWYIVISLMATDASLAILKDTARYDTGEIELKSPLISGYVGTGTIRESPLVKNVLGDSTTPLETGTVFLETASTSSFTQCSAIAESDAANIYTDDFLRWMFDDLKNKTVYNISLFDEIELVLPVVDCGIVNVLSGGGAAVARVNYLVRYKSNQERMLMLPASLSIQDYYIVEQYERGSALLLTFSVVEDIQSSDPVPQHFAIALDYPYEYMPDFEVCNFNEHTDDGFWSFETIPQDPFMRPPKPLITARQLGFYLDKETSQVNQINLHWDPADDPASAISNWNWHGDAIIRDNWAWVHIIHLVFALDVIFQLSLLLFLVYRSIMQKHFWIGDAFASISNALLYRGIYVIISNHINGYWTLTEFSLALASTLSGDSTVQYREEMAHADMLTIYLNIVSVLSYLVRERVDPIFVLVCFEVGFNSRESMATIFPALQKALVDYGVTETSYGRVEVDAFLASLSPMRLWTVHPIHQNVWPLLVVTFVIIYSTILVIILYVIVRKLMRYHASGFQAGSQDDKSVSKRQGSGLFRTDSEPRELMEFETATGSVLKNRFGILSTYKNYTMKNGRRFTSGDAIYCNGFVVANDKFVIATEDLLSLLIMKITRARFTNIYVYTIKDGTGVNQTARLVYPTTISWHDLAKVSVSPLS</sequence>
<reference evidence="3" key="1">
    <citation type="journal article" date="2006" name="Science">
        <title>Phytophthora genome sequences uncover evolutionary origins and mechanisms of pathogenesis.</title>
        <authorList>
            <person name="Tyler B.M."/>
            <person name="Tripathy S."/>
            <person name="Zhang X."/>
            <person name="Dehal P."/>
            <person name="Jiang R.H."/>
            <person name="Aerts A."/>
            <person name="Arredondo F.D."/>
            <person name="Baxter L."/>
            <person name="Bensasson D."/>
            <person name="Beynon J.L."/>
            <person name="Chapman J."/>
            <person name="Damasceno C.M."/>
            <person name="Dorrance A.E."/>
            <person name="Dou D."/>
            <person name="Dickerman A.W."/>
            <person name="Dubchak I.L."/>
            <person name="Garbelotto M."/>
            <person name="Gijzen M."/>
            <person name="Gordon S.G."/>
            <person name="Govers F."/>
            <person name="Grunwald N.J."/>
            <person name="Huang W."/>
            <person name="Ivors K.L."/>
            <person name="Jones R.W."/>
            <person name="Kamoun S."/>
            <person name="Krampis K."/>
            <person name="Lamour K.H."/>
            <person name="Lee M.K."/>
            <person name="McDonald W.H."/>
            <person name="Medina M."/>
            <person name="Meijer H.J."/>
            <person name="Nordberg E.K."/>
            <person name="Maclean D.J."/>
            <person name="Ospina-Giraldo M.D."/>
            <person name="Morris P.F."/>
            <person name="Phuntumart V."/>
            <person name="Putnam N.H."/>
            <person name="Rash S."/>
            <person name="Rose J.K."/>
            <person name="Sakihama Y."/>
            <person name="Salamov A.A."/>
            <person name="Savidor A."/>
            <person name="Scheuring C.F."/>
            <person name="Smith B.M."/>
            <person name="Sobral B.W."/>
            <person name="Terry A."/>
            <person name="Torto-Alalibo T.A."/>
            <person name="Win J."/>
            <person name="Xu Z."/>
            <person name="Zhang H."/>
            <person name="Grigoriev I.V."/>
            <person name="Rokhsar D.S."/>
            <person name="Boore J.L."/>
        </authorList>
    </citation>
    <scope>NUCLEOTIDE SEQUENCE [LARGE SCALE GENOMIC DNA]</scope>
    <source>
        <strain evidence="3">Pr102</strain>
    </source>
</reference>
<dbReference type="Proteomes" id="UP000005238">
    <property type="component" value="Unassembled WGS sequence"/>
</dbReference>
<keyword evidence="1" id="KW-0812">Transmembrane</keyword>
<dbReference type="AlphaFoldDB" id="H3GLD9"/>
<feature type="transmembrane region" description="Helical" evidence="1">
    <location>
        <begin position="371"/>
        <end position="394"/>
    </location>
</feature>
<dbReference type="EnsemblProtists" id="Phyra77180">
    <property type="protein sequence ID" value="Phyra77180"/>
    <property type="gene ID" value="Phyra77180"/>
</dbReference>
<reference evidence="2" key="2">
    <citation type="submission" date="2015-06" db="UniProtKB">
        <authorList>
            <consortium name="EnsemblProtists"/>
        </authorList>
    </citation>
    <scope>IDENTIFICATION</scope>
    <source>
        <strain evidence="2">Pr102</strain>
    </source>
</reference>
<feature type="transmembrane region" description="Helical" evidence="1">
    <location>
        <begin position="518"/>
        <end position="542"/>
    </location>
</feature>
<dbReference type="VEuPathDB" id="FungiDB:KRP23_1018"/>
<proteinExistence type="predicted"/>
<keyword evidence="1" id="KW-1133">Transmembrane helix</keyword>
<dbReference type="EMBL" id="DS566019">
    <property type="status" value="NOT_ANNOTATED_CDS"/>
    <property type="molecule type" value="Genomic_DNA"/>
</dbReference>